<evidence type="ECO:0000259" key="2">
    <source>
        <dbReference type="Pfam" id="PF03781"/>
    </source>
</evidence>
<accession>B8R8T1</accession>
<proteinExistence type="predicted"/>
<feature type="domain" description="Sulfatase-modifying factor enzyme-like" evidence="2">
    <location>
        <begin position="43"/>
        <end position="276"/>
    </location>
</feature>
<feature type="signal peptide" evidence="1">
    <location>
        <begin position="1"/>
        <end position="23"/>
    </location>
</feature>
<dbReference type="PANTHER" id="PTHR23150">
    <property type="entry name" value="SULFATASE MODIFYING FACTOR 1, 2"/>
    <property type="match status" value="1"/>
</dbReference>
<sequence>MTITALKVASSLAAAALVPAGLAGSMQPNGGSGDIRALPGVATVLVLPGPITYPPPGEFLRGGLPEAAVPRRLVIGEPFEIMTYQVSSAEYALCVDAGACRPAGERPNASGERPVTGVSYLDADAYARWYSHTTGESWRLPTDPEWALAAAERFVGGIEGVVDDPKNPARRWLSNYAAEAGAKRQPDPLPRMRGSFGVNSLGVKDLSGNVWEWTSTCYARSSLAGDRSVLSTVENCGVHVLEGVHRAYMSNFVSDGRSGGCAVGTPPDNLGFRLVRDRIGSAKTL</sequence>
<dbReference type="InterPro" id="IPR042095">
    <property type="entry name" value="SUMF_sf"/>
</dbReference>
<keyword evidence="1" id="KW-0732">Signal</keyword>
<protein>
    <submittedName>
        <fullName evidence="3">Putative nitrite reductase NirV</fullName>
    </submittedName>
</protein>
<evidence type="ECO:0000256" key="1">
    <source>
        <dbReference type="SAM" id="SignalP"/>
    </source>
</evidence>
<dbReference type="InterPro" id="IPR051043">
    <property type="entry name" value="Sulfatase_Mod_Factor_Kinase"/>
</dbReference>
<organism evidence="3">
    <name type="scientific">uncultured bacterium 1042</name>
    <dbReference type="NCBI Taxonomy" id="548897"/>
    <lineage>
        <taxon>Bacteria</taxon>
        <taxon>environmental samples</taxon>
    </lineage>
</organism>
<dbReference type="SUPFAM" id="SSF56436">
    <property type="entry name" value="C-type lectin-like"/>
    <property type="match status" value="1"/>
</dbReference>
<dbReference type="PANTHER" id="PTHR23150:SF19">
    <property type="entry name" value="FORMYLGLYCINE-GENERATING ENZYME"/>
    <property type="match status" value="1"/>
</dbReference>
<name>B8R8T1_9BACT</name>
<dbReference type="InterPro" id="IPR016187">
    <property type="entry name" value="CTDL_fold"/>
</dbReference>
<reference evidence="3" key="1">
    <citation type="journal article" date="2009" name="Appl. Environ. Microbiol.">
        <title>Characterization of denitrification gene clusters of soil bacteria via a metagenomic approach.</title>
        <authorList>
            <person name="Demaneche S."/>
            <person name="Philippot L."/>
            <person name="David M.M."/>
            <person name="Navarro E."/>
            <person name="Vogel T.M."/>
            <person name="Simonet P."/>
        </authorList>
    </citation>
    <scope>NUCLEOTIDE SEQUENCE</scope>
</reference>
<dbReference type="Pfam" id="PF03781">
    <property type="entry name" value="FGE-sulfatase"/>
    <property type="match status" value="1"/>
</dbReference>
<dbReference type="AlphaFoldDB" id="B8R8T1"/>
<dbReference type="InterPro" id="IPR005532">
    <property type="entry name" value="SUMF_dom"/>
</dbReference>
<dbReference type="Gene3D" id="3.90.1580.10">
    <property type="entry name" value="paralog of FGE (formylglycine-generating enzyme)"/>
    <property type="match status" value="1"/>
</dbReference>
<dbReference type="EMBL" id="EU910854">
    <property type="protein sequence ID" value="ACF98087.1"/>
    <property type="molecule type" value="Genomic_DNA"/>
</dbReference>
<evidence type="ECO:0000313" key="3">
    <source>
        <dbReference type="EMBL" id="ACF98087.1"/>
    </source>
</evidence>
<dbReference type="GO" id="GO:0120147">
    <property type="term" value="F:formylglycine-generating oxidase activity"/>
    <property type="evidence" value="ECO:0007669"/>
    <property type="project" value="TreeGrafter"/>
</dbReference>
<feature type="chain" id="PRO_5002880017" evidence="1">
    <location>
        <begin position="24"/>
        <end position="285"/>
    </location>
</feature>